<dbReference type="PRINTS" id="PR00625">
    <property type="entry name" value="JDOMAIN"/>
</dbReference>
<feature type="region of interest" description="Disordered" evidence="1">
    <location>
        <begin position="31"/>
        <end position="50"/>
    </location>
</feature>
<keyword evidence="2" id="KW-0812">Transmembrane</keyword>
<protein>
    <submittedName>
        <fullName evidence="4">DnaJ-domain-containing protein</fullName>
    </submittedName>
</protein>
<dbReference type="Gene3D" id="1.10.287.110">
    <property type="entry name" value="DnaJ domain"/>
    <property type="match status" value="1"/>
</dbReference>
<dbReference type="CDD" id="cd06257">
    <property type="entry name" value="DnaJ"/>
    <property type="match status" value="1"/>
</dbReference>
<dbReference type="OrthoDB" id="445556at2759"/>
<feature type="region of interest" description="Disordered" evidence="1">
    <location>
        <begin position="190"/>
        <end position="222"/>
    </location>
</feature>
<dbReference type="InterPro" id="IPR036869">
    <property type="entry name" value="J_dom_sf"/>
</dbReference>
<feature type="transmembrane region" description="Helical" evidence="2">
    <location>
        <begin position="161"/>
        <end position="180"/>
    </location>
</feature>
<organism evidence="4 5">
    <name type="scientific">Pholiota conissans</name>
    <dbReference type="NCBI Taxonomy" id="109636"/>
    <lineage>
        <taxon>Eukaryota</taxon>
        <taxon>Fungi</taxon>
        <taxon>Dikarya</taxon>
        <taxon>Basidiomycota</taxon>
        <taxon>Agaricomycotina</taxon>
        <taxon>Agaricomycetes</taxon>
        <taxon>Agaricomycetidae</taxon>
        <taxon>Agaricales</taxon>
        <taxon>Agaricineae</taxon>
        <taxon>Strophariaceae</taxon>
        <taxon>Pholiota</taxon>
    </lineage>
</organism>
<comment type="caution">
    <text evidence="4">The sequence shown here is derived from an EMBL/GenBank/DDBJ whole genome shotgun (WGS) entry which is preliminary data.</text>
</comment>
<feature type="compositionally biased region" description="Polar residues" evidence="1">
    <location>
        <begin position="213"/>
        <end position="222"/>
    </location>
</feature>
<dbReference type="Pfam" id="PF00226">
    <property type="entry name" value="DnaJ"/>
    <property type="match status" value="1"/>
</dbReference>
<evidence type="ECO:0000256" key="1">
    <source>
        <dbReference type="SAM" id="MobiDB-lite"/>
    </source>
</evidence>
<gene>
    <name evidence="4" type="ORF">BDN70DRAFT_879472</name>
</gene>
<dbReference type="InterPro" id="IPR001623">
    <property type="entry name" value="DnaJ_domain"/>
</dbReference>
<feature type="compositionally biased region" description="Polar residues" evidence="1">
    <location>
        <begin position="31"/>
        <end position="42"/>
    </location>
</feature>
<accession>A0A9P5Z150</accession>
<evidence type="ECO:0000256" key="2">
    <source>
        <dbReference type="SAM" id="Phobius"/>
    </source>
</evidence>
<feature type="domain" description="J" evidence="3">
    <location>
        <begin position="55"/>
        <end position="115"/>
    </location>
</feature>
<dbReference type="AlphaFoldDB" id="A0A9P5Z150"/>
<proteinExistence type="predicted"/>
<dbReference type="SMART" id="SM00271">
    <property type="entry name" value="DnaJ"/>
    <property type="match status" value="1"/>
</dbReference>
<reference evidence="4" key="1">
    <citation type="submission" date="2020-11" db="EMBL/GenBank/DDBJ databases">
        <authorList>
            <consortium name="DOE Joint Genome Institute"/>
            <person name="Ahrendt S."/>
            <person name="Riley R."/>
            <person name="Andreopoulos W."/>
            <person name="Labutti K."/>
            <person name="Pangilinan J."/>
            <person name="Ruiz-Duenas F.J."/>
            <person name="Barrasa J.M."/>
            <person name="Sanchez-Garcia M."/>
            <person name="Camarero S."/>
            <person name="Miyauchi S."/>
            <person name="Serrano A."/>
            <person name="Linde D."/>
            <person name="Babiker R."/>
            <person name="Drula E."/>
            <person name="Ayuso-Fernandez I."/>
            <person name="Pacheco R."/>
            <person name="Padilla G."/>
            <person name="Ferreira P."/>
            <person name="Barriuso J."/>
            <person name="Kellner H."/>
            <person name="Castanera R."/>
            <person name="Alfaro M."/>
            <person name="Ramirez L."/>
            <person name="Pisabarro A.G."/>
            <person name="Kuo A."/>
            <person name="Tritt A."/>
            <person name="Lipzen A."/>
            <person name="He G."/>
            <person name="Yan M."/>
            <person name="Ng V."/>
            <person name="Cullen D."/>
            <person name="Martin F."/>
            <person name="Rosso M.-N."/>
            <person name="Henrissat B."/>
            <person name="Hibbett D."/>
            <person name="Martinez A.T."/>
            <person name="Grigoriev I.V."/>
        </authorList>
    </citation>
    <scope>NUCLEOTIDE SEQUENCE</scope>
    <source>
        <strain evidence="4">CIRM-BRFM 674</strain>
    </source>
</reference>
<evidence type="ECO:0000313" key="4">
    <source>
        <dbReference type="EMBL" id="KAF9478783.1"/>
    </source>
</evidence>
<keyword evidence="2" id="KW-0472">Membrane</keyword>
<sequence length="222" mass="25268">MSNPLLHEIRSWGIHTQFNAFVYSARRFQTSAKTPPSSQKETGNPFPYPTHRNPTPHQLFHLPHNATESDIKARYYDLVRLYHPDKVGASATPDLAHARFQAIKAAYDILRGKSLINNDGRGAPSSLAPRYQSTAAYRAMRRKRQELYNSGPVDDSRKDKLILFGVVVTVVFVMLQTASVRREVLFEAMSRHRQAADPSRQYQKSQEEDRLSQDTVEPSKTS</sequence>
<evidence type="ECO:0000259" key="3">
    <source>
        <dbReference type="PROSITE" id="PS50076"/>
    </source>
</evidence>
<dbReference type="EMBL" id="MU155226">
    <property type="protein sequence ID" value="KAF9478783.1"/>
    <property type="molecule type" value="Genomic_DNA"/>
</dbReference>
<dbReference type="PANTHER" id="PTHR24074">
    <property type="entry name" value="CO-CHAPERONE PROTEIN DJLA"/>
    <property type="match status" value="1"/>
</dbReference>
<dbReference type="PROSITE" id="PS50076">
    <property type="entry name" value="DNAJ_2"/>
    <property type="match status" value="1"/>
</dbReference>
<dbReference type="InterPro" id="IPR050817">
    <property type="entry name" value="DjlA_DnaK_co-chaperone"/>
</dbReference>
<dbReference type="Proteomes" id="UP000807469">
    <property type="component" value="Unassembled WGS sequence"/>
</dbReference>
<dbReference type="SUPFAM" id="SSF46565">
    <property type="entry name" value="Chaperone J-domain"/>
    <property type="match status" value="1"/>
</dbReference>
<evidence type="ECO:0000313" key="5">
    <source>
        <dbReference type="Proteomes" id="UP000807469"/>
    </source>
</evidence>
<name>A0A9P5Z150_9AGAR</name>
<keyword evidence="5" id="KW-1185">Reference proteome</keyword>
<keyword evidence="2" id="KW-1133">Transmembrane helix</keyword>